<dbReference type="EMBL" id="JBHUGH010000010">
    <property type="protein sequence ID" value="MFD1913283.1"/>
    <property type="molecule type" value="Genomic_DNA"/>
</dbReference>
<keyword evidence="4 10" id="KW-0808">Transferase</keyword>
<feature type="domain" description="GHMP kinase N-terminal" evidence="11">
    <location>
        <begin position="67"/>
        <end position="126"/>
    </location>
</feature>
<protein>
    <recommendedName>
        <fullName evidence="3 10">4-diphosphocytidyl-2-C-methyl-D-erythritol kinase</fullName>
        <shortName evidence="10">CMK</shortName>
        <ecNumber evidence="2 10">2.7.1.148</ecNumber>
    </recommendedName>
    <alternativeName>
        <fullName evidence="9 10">4-(cytidine-5'-diphospho)-2-C-methyl-D-erythritol kinase</fullName>
    </alternativeName>
</protein>
<dbReference type="InterPro" id="IPR020568">
    <property type="entry name" value="Ribosomal_Su5_D2-typ_SF"/>
</dbReference>
<comment type="pathway">
    <text evidence="10">Isoprenoid biosynthesis; isopentenyl diphosphate biosynthesis via DXP pathway; isopentenyl diphosphate from 1-deoxy-D-xylulose 5-phosphate: step 3/6.</text>
</comment>
<proteinExistence type="inferred from homology"/>
<evidence type="ECO:0000256" key="8">
    <source>
        <dbReference type="ARBA" id="ARBA00023229"/>
    </source>
</evidence>
<sequence length="287" mass="29488">MATEGFAPAKINLALHVTGRRADGYHLLDSLVVFADIGDHVRAVPSDALSLDVTGPYADAVPQGPGNLVLRAAALMGGQARLCLEKNLPPASGIGGGSSDAAATLRVLAGFGRALPSDDAVLSLGADLPVCLLARAARMSGIGERLEPLDGLPPLPAVLVNPGIEVSTPRIFTALERRDNPPLPPRVPLLPDAPAMARWLEPLRNDLEAPARNIAPQVGEVILALSAQPDCLLARMSGSGATCFGLFPTEAAAQRAAAALSAAEPGWWVRAGTLGAQAPARMDVAPS</sequence>
<keyword evidence="14" id="KW-1185">Reference proteome</keyword>
<dbReference type="Proteomes" id="UP001597353">
    <property type="component" value="Unassembled WGS sequence"/>
</dbReference>
<evidence type="ECO:0000256" key="9">
    <source>
        <dbReference type="ARBA" id="ARBA00032554"/>
    </source>
</evidence>
<dbReference type="InterPro" id="IPR036554">
    <property type="entry name" value="GHMP_kinase_C_sf"/>
</dbReference>
<keyword evidence="5 10" id="KW-0547">Nucleotide-binding</keyword>
<evidence type="ECO:0000313" key="14">
    <source>
        <dbReference type="Proteomes" id="UP001597353"/>
    </source>
</evidence>
<dbReference type="Pfam" id="PF00288">
    <property type="entry name" value="GHMP_kinases_N"/>
    <property type="match status" value="1"/>
</dbReference>
<accession>A0ABW4S845</accession>
<dbReference type="PIRSF" id="PIRSF010376">
    <property type="entry name" value="IspE"/>
    <property type="match status" value="1"/>
</dbReference>
<evidence type="ECO:0000256" key="6">
    <source>
        <dbReference type="ARBA" id="ARBA00022777"/>
    </source>
</evidence>
<dbReference type="InterPro" id="IPR014721">
    <property type="entry name" value="Ribsml_uS5_D2-typ_fold_subgr"/>
</dbReference>
<dbReference type="RefSeq" id="WP_390262903.1">
    <property type="nucleotide sequence ID" value="NZ_JBHUGH010000010.1"/>
</dbReference>
<dbReference type="InterPro" id="IPR013750">
    <property type="entry name" value="GHMP_kinase_C_dom"/>
</dbReference>
<evidence type="ECO:0000256" key="7">
    <source>
        <dbReference type="ARBA" id="ARBA00022840"/>
    </source>
</evidence>
<feature type="binding site" evidence="10">
    <location>
        <begin position="89"/>
        <end position="99"/>
    </location>
    <ligand>
        <name>ATP</name>
        <dbReference type="ChEBI" id="CHEBI:30616"/>
    </ligand>
</feature>
<comment type="catalytic activity">
    <reaction evidence="10">
        <text>4-CDP-2-C-methyl-D-erythritol + ATP = 4-CDP-2-C-methyl-D-erythritol 2-phosphate + ADP + H(+)</text>
        <dbReference type="Rhea" id="RHEA:18437"/>
        <dbReference type="ChEBI" id="CHEBI:15378"/>
        <dbReference type="ChEBI" id="CHEBI:30616"/>
        <dbReference type="ChEBI" id="CHEBI:57823"/>
        <dbReference type="ChEBI" id="CHEBI:57919"/>
        <dbReference type="ChEBI" id="CHEBI:456216"/>
        <dbReference type="EC" id="2.7.1.148"/>
    </reaction>
</comment>
<evidence type="ECO:0000256" key="4">
    <source>
        <dbReference type="ARBA" id="ARBA00022679"/>
    </source>
</evidence>
<dbReference type="EC" id="2.7.1.148" evidence="2 10"/>
<evidence type="ECO:0000256" key="1">
    <source>
        <dbReference type="ARBA" id="ARBA00009684"/>
    </source>
</evidence>
<dbReference type="PANTHER" id="PTHR43527">
    <property type="entry name" value="4-DIPHOSPHOCYTIDYL-2-C-METHYL-D-ERYTHRITOL KINASE, CHLOROPLASTIC"/>
    <property type="match status" value="1"/>
</dbReference>
<dbReference type="Pfam" id="PF08544">
    <property type="entry name" value="GHMP_kinases_C"/>
    <property type="match status" value="1"/>
</dbReference>
<comment type="function">
    <text evidence="10">Catalyzes the phosphorylation of the position 2 hydroxy group of 4-diphosphocytidyl-2C-methyl-D-erythritol.</text>
</comment>
<organism evidence="13 14">
    <name type="scientific">Halodurantibacterium flavum</name>
    <dbReference type="NCBI Taxonomy" id="1382802"/>
    <lineage>
        <taxon>Bacteria</taxon>
        <taxon>Pseudomonadati</taxon>
        <taxon>Pseudomonadota</taxon>
        <taxon>Alphaproteobacteria</taxon>
        <taxon>Rhodobacterales</taxon>
        <taxon>Paracoccaceae</taxon>
        <taxon>Halodurantibacterium</taxon>
    </lineage>
</organism>
<dbReference type="NCBIfam" id="NF011202">
    <property type="entry name" value="PRK14608.1"/>
    <property type="match status" value="1"/>
</dbReference>
<evidence type="ECO:0000256" key="5">
    <source>
        <dbReference type="ARBA" id="ARBA00022741"/>
    </source>
</evidence>
<dbReference type="InterPro" id="IPR006204">
    <property type="entry name" value="GHMP_kinase_N_dom"/>
</dbReference>
<feature type="domain" description="GHMP kinase C-terminal" evidence="12">
    <location>
        <begin position="201"/>
        <end position="263"/>
    </location>
</feature>
<dbReference type="InterPro" id="IPR004424">
    <property type="entry name" value="IspE"/>
</dbReference>
<evidence type="ECO:0000259" key="11">
    <source>
        <dbReference type="Pfam" id="PF00288"/>
    </source>
</evidence>
<keyword evidence="8 10" id="KW-0414">Isoprene biosynthesis</keyword>
<name>A0ABW4S845_9RHOB</name>
<keyword evidence="6 10" id="KW-0418">Kinase</keyword>
<feature type="active site" evidence="10">
    <location>
        <position position="127"/>
    </location>
</feature>
<evidence type="ECO:0000259" key="12">
    <source>
        <dbReference type="Pfam" id="PF08544"/>
    </source>
</evidence>
<comment type="caution">
    <text evidence="13">The sequence shown here is derived from an EMBL/GenBank/DDBJ whole genome shotgun (WGS) entry which is preliminary data.</text>
</comment>
<dbReference type="Gene3D" id="3.30.230.10">
    <property type="match status" value="1"/>
</dbReference>
<feature type="active site" evidence="10">
    <location>
        <position position="10"/>
    </location>
</feature>
<keyword evidence="7 10" id="KW-0067">ATP-binding</keyword>
<gene>
    <name evidence="10" type="primary">ispE</name>
    <name evidence="13" type="ORF">ACFSGJ_13780</name>
</gene>
<reference evidence="14" key="1">
    <citation type="journal article" date="2019" name="Int. J. Syst. Evol. Microbiol.">
        <title>The Global Catalogue of Microorganisms (GCM) 10K type strain sequencing project: providing services to taxonomists for standard genome sequencing and annotation.</title>
        <authorList>
            <consortium name="The Broad Institute Genomics Platform"/>
            <consortium name="The Broad Institute Genome Sequencing Center for Infectious Disease"/>
            <person name="Wu L."/>
            <person name="Ma J."/>
        </authorList>
    </citation>
    <scope>NUCLEOTIDE SEQUENCE [LARGE SCALE GENOMIC DNA]</scope>
    <source>
        <strain evidence="14">CGMCC 4.7242</strain>
    </source>
</reference>
<dbReference type="PANTHER" id="PTHR43527:SF2">
    <property type="entry name" value="4-DIPHOSPHOCYTIDYL-2-C-METHYL-D-ERYTHRITOL KINASE, CHLOROPLASTIC"/>
    <property type="match status" value="1"/>
</dbReference>
<dbReference type="Gene3D" id="3.30.70.890">
    <property type="entry name" value="GHMP kinase, C-terminal domain"/>
    <property type="match status" value="1"/>
</dbReference>
<evidence type="ECO:0000256" key="2">
    <source>
        <dbReference type="ARBA" id="ARBA00012052"/>
    </source>
</evidence>
<evidence type="ECO:0000256" key="3">
    <source>
        <dbReference type="ARBA" id="ARBA00017473"/>
    </source>
</evidence>
<evidence type="ECO:0000256" key="10">
    <source>
        <dbReference type="HAMAP-Rule" id="MF_00061"/>
    </source>
</evidence>
<dbReference type="SUPFAM" id="SSF54211">
    <property type="entry name" value="Ribosomal protein S5 domain 2-like"/>
    <property type="match status" value="1"/>
</dbReference>
<dbReference type="GO" id="GO:0050515">
    <property type="term" value="F:4-(cytidine 5'-diphospho)-2-C-methyl-D-erythritol kinase activity"/>
    <property type="evidence" value="ECO:0007669"/>
    <property type="project" value="UniProtKB-EC"/>
</dbReference>
<evidence type="ECO:0000313" key="13">
    <source>
        <dbReference type="EMBL" id="MFD1913283.1"/>
    </source>
</evidence>
<dbReference type="HAMAP" id="MF_00061">
    <property type="entry name" value="IspE"/>
    <property type="match status" value="1"/>
</dbReference>
<comment type="similarity">
    <text evidence="1 10">Belongs to the GHMP kinase family. IspE subfamily.</text>
</comment>
<dbReference type="SUPFAM" id="SSF55060">
    <property type="entry name" value="GHMP Kinase, C-terminal domain"/>
    <property type="match status" value="1"/>
</dbReference>